<keyword evidence="3" id="KW-0804">Transcription</keyword>
<organism evidence="6 7">
    <name type="scientific">Leucobacter komagatae</name>
    <dbReference type="NCBI Taxonomy" id="55969"/>
    <lineage>
        <taxon>Bacteria</taxon>
        <taxon>Bacillati</taxon>
        <taxon>Actinomycetota</taxon>
        <taxon>Actinomycetes</taxon>
        <taxon>Micrococcales</taxon>
        <taxon>Microbacteriaceae</taxon>
        <taxon>Leucobacter</taxon>
    </lineage>
</organism>
<protein>
    <submittedName>
        <fullName evidence="6">LacI family transcriptional regulator</fullName>
    </submittedName>
</protein>
<evidence type="ECO:0000313" key="7">
    <source>
        <dbReference type="Proteomes" id="UP000032120"/>
    </source>
</evidence>
<dbReference type="Pfam" id="PF13377">
    <property type="entry name" value="Peripla_BP_3"/>
    <property type="match status" value="1"/>
</dbReference>
<dbReference type="GO" id="GO:0000976">
    <property type="term" value="F:transcription cis-regulatory region binding"/>
    <property type="evidence" value="ECO:0007669"/>
    <property type="project" value="TreeGrafter"/>
</dbReference>
<evidence type="ECO:0000256" key="4">
    <source>
        <dbReference type="SAM" id="MobiDB-lite"/>
    </source>
</evidence>
<dbReference type="SMART" id="SM00354">
    <property type="entry name" value="HTH_LACI"/>
    <property type="match status" value="1"/>
</dbReference>
<name>A0A0D0H4T4_9MICO</name>
<dbReference type="EMBL" id="JXSQ01000015">
    <property type="protein sequence ID" value="KIP52130.1"/>
    <property type="molecule type" value="Genomic_DNA"/>
</dbReference>
<feature type="domain" description="HTH lacI-type" evidence="5">
    <location>
        <begin position="1"/>
        <end position="39"/>
    </location>
</feature>
<proteinExistence type="predicted"/>
<evidence type="ECO:0000256" key="2">
    <source>
        <dbReference type="ARBA" id="ARBA00023125"/>
    </source>
</evidence>
<dbReference type="InterPro" id="IPR046335">
    <property type="entry name" value="LacI/GalR-like_sensor"/>
</dbReference>
<evidence type="ECO:0000259" key="5">
    <source>
        <dbReference type="PROSITE" id="PS50932"/>
    </source>
</evidence>
<reference evidence="6 7" key="1">
    <citation type="submission" date="2015-01" db="EMBL/GenBank/DDBJ databases">
        <title>Draft genome sequence of Leucobacter komagatae strain VKM ST2845.</title>
        <authorList>
            <person name="Karlyshev A.V."/>
            <person name="Kudryashova E.B."/>
        </authorList>
    </citation>
    <scope>NUCLEOTIDE SEQUENCE [LARGE SCALE GENOMIC DNA]</scope>
    <source>
        <strain evidence="6 7">VKM ST2845</strain>
    </source>
</reference>
<dbReference type="InterPro" id="IPR028082">
    <property type="entry name" value="Peripla_BP_I"/>
</dbReference>
<dbReference type="InterPro" id="IPR000843">
    <property type="entry name" value="HTH_LacI"/>
</dbReference>
<dbReference type="PROSITE" id="PS50932">
    <property type="entry name" value="HTH_LACI_2"/>
    <property type="match status" value="1"/>
</dbReference>
<dbReference type="Gene3D" id="3.40.50.2300">
    <property type="match status" value="2"/>
</dbReference>
<dbReference type="Gene3D" id="1.10.260.40">
    <property type="entry name" value="lambda repressor-like DNA-binding domains"/>
    <property type="match status" value="1"/>
</dbReference>
<gene>
    <name evidence="6" type="ORF">SD72_11190</name>
</gene>
<accession>A0A0D0H4T4</accession>
<evidence type="ECO:0000256" key="3">
    <source>
        <dbReference type="ARBA" id="ARBA00023163"/>
    </source>
</evidence>
<dbReference type="GO" id="GO:0003700">
    <property type="term" value="F:DNA-binding transcription factor activity"/>
    <property type="evidence" value="ECO:0007669"/>
    <property type="project" value="TreeGrafter"/>
</dbReference>
<dbReference type="CDD" id="cd01392">
    <property type="entry name" value="HTH_LacI"/>
    <property type="match status" value="1"/>
</dbReference>
<dbReference type="SUPFAM" id="SSF53822">
    <property type="entry name" value="Periplasmic binding protein-like I"/>
    <property type="match status" value="1"/>
</dbReference>
<dbReference type="Proteomes" id="UP000032120">
    <property type="component" value="Unassembled WGS sequence"/>
</dbReference>
<keyword evidence="7" id="KW-1185">Reference proteome</keyword>
<dbReference type="PANTHER" id="PTHR30146">
    <property type="entry name" value="LACI-RELATED TRANSCRIPTIONAL REPRESSOR"/>
    <property type="match status" value="1"/>
</dbReference>
<keyword evidence="2" id="KW-0238">DNA-binding</keyword>
<evidence type="ECO:0000256" key="1">
    <source>
        <dbReference type="ARBA" id="ARBA00023015"/>
    </source>
</evidence>
<dbReference type="PANTHER" id="PTHR30146:SF153">
    <property type="entry name" value="LACTOSE OPERON REPRESSOR"/>
    <property type="match status" value="1"/>
</dbReference>
<dbReference type="SUPFAM" id="SSF47413">
    <property type="entry name" value="lambda repressor-like DNA-binding domains"/>
    <property type="match status" value="1"/>
</dbReference>
<sequence>MSLALNSKGGVSETTAERVREIARDIGYTPNALARGLQRSSIGMIGLVIRPLDTLESFLPAGVDFFLRLTGAASLAALERGYTLMLVTDPSKPDSPLSALAADAYIVTEPHENDPVLTMLAGERIPFVTIDHDPARPDAFPAFRARATNQVQTMLAHLVEAGAQRVALVTGTDPNAWNIESRDEYLKWCAASGRSPQLLSYPETAGSAVGDDVIDALFGASPTLPLSSPAPDAIFCLTGRHAAGVTEAAIARGIRVPEDLLVAGGSGAIINQTSKPTVTTFDLQPEAVGALAVDAAVKLAERKPLEGPLESPPALIQVRESTTRSQH</sequence>
<evidence type="ECO:0000313" key="6">
    <source>
        <dbReference type="EMBL" id="KIP52130.1"/>
    </source>
</evidence>
<dbReference type="AlphaFoldDB" id="A0A0D0H4T4"/>
<keyword evidence="1" id="KW-0805">Transcription regulation</keyword>
<dbReference type="InterPro" id="IPR010982">
    <property type="entry name" value="Lambda_DNA-bd_dom_sf"/>
</dbReference>
<comment type="caution">
    <text evidence="6">The sequence shown here is derived from an EMBL/GenBank/DDBJ whole genome shotgun (WGS) entry which is preliminary data.</text>
</comment>
<feature type="region of interest" description="Disordered" evidence="4">
    <location>
        <begin position="304"/>
        <end position="327"/>
    </location>
</feature>